<evidence type="ECO:0000313" key="4">
    <source>
        <dbReference type="Proteomes" id="UP000048984"/>
    </source>
</evidence>
<reference evidence="3 4" key="1">
    <citation type="submission" date="2015-09" db="EMBL/GenBank/DDBJ databases">
        <authorList>
            <person name="Jackson K.R."/>
            <person name="Lunt B.L."/>
            <person name="Fisher J.N.B."/>
            <person name="Gardner A.V."/>
            <person name="Bailey M.E."/>
            <person name="Deus L.M."/>
            <person name="Earl A.S."/>
            <person name="Gibby P.D."/>
            <person name="Hartmann K.A."/>
            <person name="Liu J.E."/>
            <person name="Manci A.M."/>
            <person name="Nielsen D.A."/>
            <person name="Solomon M.B."/>
            <person name="Breakwell D.P."/>
            <person name="Burnett S.H."/>
            <person name="Grose J.H."/>
        </authorList>
    </citation>
    <scope>NUCLEOTIDE SEQUENCE [LARGE SCALE GENOMIC DNA]</scope>
    <source>
        <strain evidence="3 4">16</strain>
    </source>
</reference>
<proteinExistence type="predicted"/>
<keyword evidence="1" id="KW-0732">Signal</keyword>
<dbReference type="EMBL" id="LJYW01000001">
    <property type="protein sequence ID" value="KPL53701.1"/>
    <property type="molecule type" value="Genomic_DNA"/>
</dbReference>
<reference evidence="3 4" key="2">
    <citation type="submission" date="2015-10" db="EMBL/GenBank/DDBJ databases">
        <title>Draft Genome Sequence of Prosthecomicrobium hirschii ATCC 27832.</title>
        <authorList>
            <person name="Daniel J."/>
            <person name="Givan S.A."/>
            <person name="Brun Y.V."/>
            <person name="Brown P.J."/>
        </authorList>
    </citation>
    <scope>NUCLEOTIDE SEQUENCE [LARGE SCALE GENOMIC DNA]</scope>
    <source>
        <strain evidence="3 4">16</strain>
    </source>
</reference>
<dbReference type="Gene3D" id="3.40.30.10">
    <property type="entry name" value="Glutaredoxin"/>
    <property type="match status" value="1"/>
</dbReference>
<accession>A0A0P6W8S9</accession>
<dbReference type="STRING" id="665126.ABB55_17005"/>
<dbReference type="SUPFAM" id="SSF52833">
    <property type="entry name" value="Thioredoxin-like"/>
    <property type="match status" value="1"/>
</dbReference>
<evidence type="ECO:0000259" key="2">
    <source>
        <dbReference type="Pfam" id="PF13098"/>
    </source>
</evidence>
<dbReference type="PROSITE" id="PS51318">
    <property type="entry name" value="TAT"/>
    <property type="match status" value="1"/>
</dbReference>
<protein>
    <submittedName>
        <fullName evidence="3">Thioredoxin</fullName>
    </submittedName>
</protein>
<dbReference type="Pfam" id="PF13098">
    <property type="entry name" value="Thioredoxin_2"/>
    <property type="match status" value="1"/>
</dbReference>
<dbReference type="CDD" id="cd02951">
    <property type="entry name" value="SoxW"/>
    <property type="match status" value="1"/>
</dbReference>
<dbReference type="RefSeq" id="WP_054359865.1">
    <property type="nucleotide sequence ID" value="NZ_LJYW01000001.1"/>
</dbReference>
<organism evidence="3 4">
    <name type="scientific">Prosthecodimorpha hirschii</name>
    <dbReference type="NCBI Taxonomy" id="665126"/>
    <lineage>
        <taxon>Bacteria</taxon>
        <taxon>Pseudomonadati</taxon>
        <taxon>Pseudomonadota</taxon>
        <taxon>Alphaproteobacteria</taxon>
        <taxon>Hyphomicrobiales</taxon>
        <taxon>Ancalomicrobiaceae</taxon>
        <taxon>Prosthecodimorpha</taxon>
    </lineage>
</organism>
<dbReference type="InterPro" id="IPR041737">
    <property type="entry name" value="SoxW"/>
</dbReference>
<dbReference type="Proteomes" id="UP000048984">
    <property type="component" value="Unassembled WGS sequence"/>
</dbReference>
<feature type="chain" id="PRO_5006132198" evidence="1">
    <location>
        <begin position="30"/>
        <end position="194"/>
    </location>
</feature>
<evidence type="ECO:0000256" key="1">
    <source>
        <dbReference type="SAM" id="SignalP"/>
    </source>
</evidence>
<feature type="domain" description="Thioredoxin-like fold" evidence="2">
    <location>
        <begin position="59"/>
        <end position="171"/>
    </location>
</feature>
<name>A0A0P6W8S9_9HYPH</name>
<dbReference type="InterPro" id="IPR006311">
    <property type="entry name" value="TAT_signal"/>
</dbReference>
<evidence type="ECO:0000313" key="3">
    <source>
        <dbReference type="EMBL" id="KPL53701.1"/>
    </source>
</evidence>
<dbReference type="AlphaFoldDB" id="A0A0P6W8S9"/>
<dbReference type="InterPro" id="IPR036249">
    <property type="entry name" value="Thioredoxin-like_sf"/>
</dbReference>
<comment type="caution">
    <text evidence="3">The sequence shown here is derived from an EMBL/GenBank/DDBJ whole genome shotgun (WGS) entry which is preliminary data.</text>
</comment>
<keyword evidence="4" id="KW-1185">Reference proteome</keyword>
<gene>
    <name evidence="3" type="ORF">ABB55_17005</name>
</gene>
<feature type="signal peptide" evidence="1">
    <location>
        <begin position="1"/>
        <end position="29"/>
    </location>
</feature>
<sequence length="194" mass="21623">MIDRRRMILAGTAAALLPGAALHPGTAQAAPELDESGLYQLPWFLDSFLELGEDLTAATREGKRFVILWGLKGCPYCKELHTVNFAVPEIETYVRENFVLLHLNHIGAREVTDFDGAKLGEKAFGEKYGIRFTPSLQFFPETADGLAGKAPLAREVARVPGYMKPEPFLAMFRFVREKGYEAGSFQDWLKKRGA</sequence>
<dbReference type="InterPro" id="IPR012336">
    <property type="entry name" value="Thioredoxin-like_fold"/>
</dbReference>